<feature type="compositionally biased region" description="Basic residues" evidence="1">
    <location>
        <begin position="2453"/>
        <end position="2462"/>
    </location>
</feature>
<dbReference type="InterPro" id="IPR011989">
    <property type="entry name" value="ARM-like"/>
</dbReference>
<comment type="caution">
    <text evidence="4">The sequence shown here is derived from an EMBL/GenBank/DDBJ whole genome shotgun (WGS) entry which is preliminary data.</text>
</comment>
<feature type="region of interest" description="Disordered" evidence="1">
    <location>
        <begin position="2274"/>
        <end position="2295"/>
    </location>
</feature>
<sequence length="2462" mass="282812">MPKIKTTKSSKRFTYQSFRDRVDSIKIEPSRRLNKRAFDEAETSHFLSSIERWKEFNRSAVFTDFFDVVEPLSQSLPQILHYKQEIFQHLVTHIEKHDSLSLQPLLEALTQFCHDLGPDYMEFYEKTLELLKDAALDKNNTSDTLEWEFNSLAFMFKYLSRYLSKELIPTFKSLLPLFDSKEHISRFAAEALSFLLRKSAEEELEKVTRFVFNNSNKNGDNSRGIIVLYSESMKSTKGSIHSKSSLIIRALLGQISSSNSASIFCDILLNVIGFGTVESVESLYPLVLDQLSNKLNKEPDFMQNYLKILITLMFAESGKKVTDWSVITKSLNDLFCKEIIKEDEKVLLVQLLSIYIRNCDIETLTKFHPTLYKFAVSSLGVYFLPFISLSTELTRERSLRYSSPFLQDYINKQWNSHPQSVAYFIQEFSNKELLTKTEERGKFKMFVPSICTEKLYGDLETINIESSKDLYDIYWRLVLISYSSTRNKEVLQSLKIRIEDLDVSSRFKDTIISQVIASLDDSTIYESKFEQLYSNLDFIKSAKTINLSEELVLLASNNLVSANHDLKLHTLELIKTYTKDEDLVNLTNQCIIIEQIPLTLATGRDIQIRIRNLASTFRNLDNKTDIRSNVFFKFLFGLLTVKFSPAWEGVFEVLPTVLTYNEGLVWSLVYKFIENSDYTDEFIDFIADDHEVELNDWQILDPRLETIISNSKETIRSYINQQSSLLLDAEEKYSIKGYPEFMRSQALKVLKNSISIGEKHSSELVSILLDISQDNDTELEDVEEDYDHEISEEPSENKIVKKSQIKFSGKEIVSLLEIFASFRKLRKISRADELYSRCLTFLSTRTPAFRKVALNVLLNFNNQHINKYKDNLSNLLDDATFRDEITKLLSQNGTDGAVIEPEDSGYVMDLVLRILFGRIQNNNTSGNKKGIKSASISILANLEAKYIDQFLEIISEKITKKYHESNNNSSASAEFLRTCLGYSNALTNVINTLGEKFKDSLTKTIKPLIFTLLVAQTSISAPSGDSQAQSAARNVRQVGFKNLLLLFNLLTEYSWDEHIENIYERLLSPRFSSFEDENLQQVSALLRIIVSWSEHKSYNELLLINNLEPAQKVLSLLNNHHAKNEVITEVIGFSRNVIRSIKNSSKYQKLKTFVAQSGFDALPGVLERTSDSLVNSKAIDLLLELVENGYVETQERRNNLVGLSTQLLEKPSAQLSKESRLQILTLLKTLIKDFQGEFLQIKGLYEVLSKFLKVFTDRQQRELLVDLFTEFGAKFVSYKKVSELITDMNAYSKRSMGEYDYDTRLAAYRKINDTYYSSLSDLEWLPILNNSLYFVNDENDLSIRSNSSFTLRRFVDSLKGERENTRIFKSLMLPALRVGLRSKFEVVQTEFIALLAHIVEHVTEVDDFKDMQVLLFNKDEEANFFLNINHIQLHRRQRAIKRLAEFSSTISGSNIAHYLLPMIEHYAFVSDEKLRNISNETNDAIEKLIGYVSYKQFMAIYKRYLSGLKEGSETIRDSVRLMVTISKALLKNIKNNEIEISGFPSDVFVRDSQIENEMIIPISKILNKRNEETIIFRTPLIEALSAYIMCLSHERVVSVLPGVLTNICQILRSRSDGLRDSTRKHLSRAAGIIGAKYTRFIISELKSALTRGFQVHVLGFTVHTILISMQFQHGELDQSARLLMDIIMENLFGSTGQEKEADGYRTSMKEVKNNKSFEIAEILSRYLSLSEFNAIISPIKMLLQERITLKIQNKLDELIRRLSLGLYKNPQIADHEMLVLCYELFNESEKGVVPRSKIEEKNPSQEHFLVQLNSKPLRVETENKIYVETFQKLSLDLLRTTLVKNSKFMNSGDLSGFLPFFETALKSESEGVISIILRVLGSIIGVTFNAEIDVFKTCARRCLNIIKNSPSTESELVQACFKYLSSVIRQREDLSLKESSLGYLLIRIQPDINEQSRQGLAFNFLKALIAKHVMIPEVYDTMDKIREVMVTSHSKERRDMSRSIYFQFIMEYDQGRGRLEKQFKFLVDNLGYPAESGKQSVMEFIHLILQKAGPQLLEALASSFFVGLARVLISETSIKGKEMAVTLITTIFEKLGTESFEKYISGWMNSQNSALLRCSLQLYGIKLKVSGLCGELDNEVLINIKNVLENSKSSSEVSVQWELLYSVLNCLSILVDKDHNLVDEVLKKNIISTLLFPHSWIRLSSTRLVNILISKEIFNSSDIQNISYRLFHQLRAPSVDEGLSSQSVKFLTKCLVFWEKSNVTFDNSLKIVEGEEDEDDDDDENNKPGLDDRAENLGESTTKMIDWSLGKASGVIRSERTSINSKKSCVQFLAMSIQILDSKRVKDLSELLILPLFNLSENIYDEDDEKKVELQNLSLECLKMIENKIGISDYTQSYSNVRSNVSKIRQDRRVKRARLAITAPDVAARKKNRKHERTREKRKHEKDENGYYHTKKKRAQRN</sequence>
<dbReference type="PANTHER" id="PTHR17695:SF11">
    <property type="entry name" value="SMALL SUBUNIT PROCESSOME COMPONENT 20 HOMOLOG"/>
    <property type="match status" value="1"/>
</dbReference>
<keyword evidence="5" id="KW-1185">Reference proteome</keyword>
<feature type="compositionally biased region" description="Acidic residues" evidence="1">
    <location>
        <begin position="2274"/>
        <end position="2284"/>
    </location>
</feature>
<gene>
    <name evidence="4" type="ORF">WICMUC_000945</name>
</gene>
<feature type="domain" description="U3 small nucleolar RNA-associated protein 20 N-terminal" evidence="2">
    <location>
        <begin position="808"/>
        <end position="1383"/>
    </location>
</feature>
<dbReference type="Pfam" id="PF20416">
    <property type="entry name" value="UTP20"/>
    <property type="match status" value="1"/>
</dbReference>
<evidence type="ECO:0000256" key="1">
    <source>
        <dbReference type="SAM" id="MobiDB-lite"/>
    </source>
</evidence>
<dbReference type="InterPro" id="IPR046523">
    <property type="entry name" value="UTP20_dom"/>
</dbReference>
<name>A0A9P8PXR3_9ASCO</name>
<feature type="compositionally biased region" description="Basic residues" evidence="1">
    <location>
        <begin position="2429"/>
        <end position="2444"/>
    </location>
</feature>
<dbReference type="OrthoDB" id="360653at2759"/>
<dbReference type="Proteomes" id="UP000769528">
    <property type="component" value="Unassembled WGS sequence"/>
</dbReference>
<dbReference type="Gene3D" id="1.25.10.10">
    <property type="entry name" value="Leucine-rich Repeat Variant"/>
    <property type="match status" value="1"/>
</dbReference>
<organism evidence="4 5">
    <name type="scientific">Wickerhamomyces mucosus</name>
    <dbReference type="NCBI Taxonomy" id="1378264"/>
    <lineage>
        <taxon>Eukaryota</taxon>
        <taxon>Fungi</taxon>
        <taxon>Dikarya</taxon>
        <taxon>Ascomycota</taxon>
        <taxon>Saccharomycotina</taxon>
        <taxon>Saccharomycetes</taxon>
        <taxon>Phaffomycetales</taxon>
        <taxon>Wickerhamomycetaceae</taxon>
        <taxon>Wickerhamomyces</taxon>
    </lineage>
</organism>
<evidence type="ECO:0000313" key="4">
    <source>
        <dbReference type="EMBL" id="KAH3679500.1"/>
    </source>
</evidence>
<feature type="region of interest" description="Disordered" evidence="1">
    <location>
        <begin position="2425"/>
        <end position="2462"/>
    </location>
</feature>
<feature type="domain" description="U3 small nucleolar RNA-associated protein 20" evidence="3">
    <location>
        <begin position="1569"/>
        <end position="1784"/>
    </location>
</feature>
<dbReference type="InterPro" id="IPR016024">
    <property type="entry name" value="ARM-type_fold"/>
</dbReference>
<dbReference type="PANTHER" id="PTHR17695">
    <property type="entry name" value="SMALL SUBUNIT PROCESSOME COMPONENT 20 HOMOLOG"/>
    <property type="match status" value="1"/>
</dbReference>
<dbReference type="GO" id="GO:0032040">
    <property type="term" value="C:small-subunit processome"/>
    <property type="evidence" value="ECO:0007669"/>
    <property type="project" value="TreeGrafter"/>
</dbReference>
<dbReference type="InterPro" id="IPR052575">
    <property type="entry name" value="SSU_processome_comp_20"/>
</dbReference>
<accession>A0A9P8PXR3</accession>
<evidence type="ECO:0000259" key="2">
    <source>
        <dbReference type="Pfam" id="PF07539"/>
    </source>
</evidence>
<evidence type="ECO:0000259" key="3">
    <source>
        <dbReference type="Pfam" id="PF20416"/>
    </source>
</evidence>
<dbReference type="GO" id="GO:0030686">
    <property type="term" value="C:90S preribosome"/>
    <property type="evidence" value="ECO:0007669"/>
    <property type="project" value="TreeGrafter"/>
</dbReference>
<proteinExistence type="predicted"/>
<dbReference type="SUPFAM" id="SSF48371">
    <property type="entry name" value="ARM repeat"/>
    <property type="match status" value="2"/>
</dbReference>
<protein>
    <recommendedName>
        <fullName evidence="6">U3 small nucleolar RNA-associated protein 20</fullName>
    </recommendedName>
</protein>
<reference evidence="4" key="2">
    <citation type="submission" date="2021-01" db="EMBL/GenBank/DDBJ databases">
        <authorList>
            <person name="Schikora-Tamarit M.A."/>
        </authorList>
    </citation>
    <scope>NUCLEOTIDE SEQUENCE</scope>
    <source>
        <strain evidence="4">CBS6341</strain>
    </source>
</reference>
<evidence type="ECO:0000313" key="5">
    <source>
        <dbReference type="Proteomes" id="UP000769528"/>
    </source>
</evidence>
<evidence type="ECO:0008006" key="6">
    <source>
        <dbReference type="Google" id="ProtNLM"/>
    </source>
</evidence>
<reference evidence="4" key="1">
    <citation type="journal article" date="2021" name="Open Biol.">
        <title>Shared evolutionary footprints suggest mitochondrial oxidative damage underlies multiple complex I losses in fungi.</title>
        <authorList>
            <person name="Schikora-Tamarit M.A."/>
            <person name="Marcet-Houben M."/>
            <person name="Nosek J."/>
            <person name="Gabaldon T."/>
        </authorList>
    </citation>
    <scope>NUCLEOTIDE SEQUENCE</scope>
    <source>
        <strain evidence="4">CBS6341</strain>
    </source>
</reference>
<feature type="compositionally biased region" description="Basic and acidic residues" evidence="1">
    <location>
        <begin position="2285"/>
        <end position="2295"/>
    </location>
</feature>
<dbReference type="InterPro" id="IPR011430">
    <property type="entry name" value="UTP20_N"/>
</dbReference>
<dbReference type="Pfam" id="PF07539">
    <property type="entry name" value="UTP20_N"/>
    <property type="match status" value="1"/>
</dbReference>
<dbReference type="EMBL" id="JAEUBF010000300">
    <property type="protein sequence ID" value="KAH3679500.1"/>
    <property type="molecule type" value="Genomic_DNA"/>
</dbReference>